<accession>Q2GTN1</accession>
<reference evidence="3" key="1">
    <citation type="journal article" date="2015" name="Genome Announc.">
        <title>Draft genome sequence of the cellulolytic fungus Chaetomium globosum.</title>
        <authorList>
            <person name="Cuomo C.A."/>
            <person name="Untereiner W.A."/>
            <person name="Ma L.-J."/>
            <person name="Grabherr M."/>
            <person name="Birren B.W."/>
        </authorList>
    </citation>
    <scope>NUCLEOTIDE SEQUENCE [LARGE SCALE GENOMIC DNA]</scope>
    <source>
        <strain evidence="3">ATCC 6205 / CBS 148.51 / DSM 1962 / NBRC 6347 / NRRL 1970</strain>
    </source>
</reference>
<feature type="compositionally biased region" description="Basic and acidic residues" evidence="1">
    <location>
        <begin position="28"/>
        <end position="39"/>
    </location>
</feature>
<feature type="region of interest" description="Disordered" evidence="1">
    <location>
        <begin position="1"/>
        <end position="39"/>
    </location>
</feature>
<sequence length="39" mass="4554">MSPTSSAQDRTNRSSTPKRLCHTSTQELRPRRLDRAKQR</sequence>
<dbReference type="GeneID" id="4395464"/>
<keyword evidence="3" id="KW-1185">Reference proteome</keyword>
<evidence type="ECO:0000313" key="3">
    <source>
        <dbReference type="Proteomes" id="UP000001056"/>
    </source>
</evidence>
<evidence type="ECO:0000313" key="2">
    <source>
        <dbReference type="EMBL" id="EAQ84659.1"/>
    </source>
</evidence>
<organism evidence="2 3">
    <name type="scientific">Chaetomium globosum (strain ATCC 6205 / CBS 148.51 / DSM 1962 / NBRC 6347 / NRRL 1970)</name>
    <name type="common">Soil fungus</name>
    <dbReference type="NCBI Taxonomy" id="306901"/>
    <lineage>
        <taxon>Eukaryota</taxon>
        <taxon>Fungi</taxon>
        <taxon>Dikarya</taxon>
        <taxon>Ascomycota</taxon>
        <taxon>Pezizomycotina</taxon>
        <taxon>Sordariomycetes</taxon>
        <taxon>Sordariomycetidae</taxon>
        <taxon>Sordariales</taxon>
        <taxon>Chaetomiaceae</taxon>
        <taxon>Chaetomium</taxon>
    </lineage>
</organism>
<gene>
    <name evidence="2" type="ORF">CHGG_08673</name>
</gene>
<dbReference type="EMBL" id="CH408034">
    <property type="protein sequence ID" value="EAQ84659.1"/>
    <property type="molecule type" value="Genomic_DNA"/>
</dbReference>
<dbReference type="InParanoid" id="Q2GTN1"/>
<dbReference type="VEuPathDB" id="FungiDB:CHGG_08673"/>
<name>Q2GTN1_CHAGB</name>
<protein>
    <submittedName>
        <fullName evidence="2">Uncharacterized protein</fullName>
    </submittedName>
</protein>
<dbReference type="RefSeq" id="XP_001226600.1">
    <property type="nucleotide sequence ID" value="XM_001226599.1"/>
</dbReference>
<feature type="compositionally biased region" description="Polar residues" evidence="1">
    <location>
        <begin position="1"/>
        <end position="27"/>
    </location>
</feature>
<dbReference type="Proteomes" id="UP000001056">
    <property type="component" value="Unassembled WGS sequence"/>
</dbReference>
<dbReference type="AlphaFoldDB" id="Q2GTN1"/>
<proteinExistence type="predicted"/>
<evidence type="ECO:0000256" key="1">
    <source>
        <dbReference type="SAM" id="MobiDB-lite"/>
    </source>
</evidence>
<dbReference type="HOGENOM" id="CLU_3319987_0_0_1"/>